<dbReference type="Gene3D" id="2.10.25.10">
    <property type="entry name" value="Laminin"/>
    <property type="match status" value="2"/>
</dbReference>
<keyword evidence="4" id="KW-1015">Disulfide bond</keyword>
<feature type="compositionally biased region" description="Polar residues" evidence="6">
    <location>
        <begin position="693"/>
        <end position="709"/>
    </location>
</feature>
<comment type="caution">
    <text evidence="5">Lacks conserved residue(s) required for the propagation of feature annotation.</text>
</comment>
<dbReference type="PROSITE" id="PS01186">
    <property type="entry name" value="EGF_2"/>
    <property type="match status" value="1"/>
</dbReference>
<dbReference type="InterPro" id="IPR001881">
    <property type="entry name" value="EGF-like_Ca-bd_dom"/>
</dbReference>
<feature type="compositionally biased region" description="Polar residues" evidence="6">
    <location>
        <begin position="623"/>
        <end position="633"/>
    </location>
</feature>
<feature type="region of interest" description="Disordered" evidence="6">
    <location>
        <begin position="605"/>
        <end position="736"/>
    </location>
</feature>
<dbReference type="PROSITE" id="PS00010">
    <property type="entry name" value="ASX_HYDROXYL"/>
    <property type="match status" value="1"/>
</dbReference>
<dbReference type="PROSITE" id="PS50026">
    <property type="entry name" value="EGF_3"/>
    <property type="match status" value="1"/>
</dbReference>
<feature type="compositionally biased region" description="Pro residues" evidence="6">
    <location>
        <begin position="509"/>
        <end position="521"/>
    </location>
</feature>
<feature type="region of interest" description="Disordered" evidence="6">
    <location>
        <begin position="293"/>
        <end position="350"/>
    </location>
</feature>
<keyword evidence="3" id="KW-0677">Repeat</keyword>
<feature type="compositionally biased region" description="Polar residues" evidence="6">
    <location>
        <begin position="605"/>
        <end position="614"/>
    </location>
</feature>
<feature type="domain" description="EGF-like" evidence="7">
    <location>
        <begin position="177"/>
        <end position="217"/>
    </location>
</feature>
<proteinExistence type="predicted"/>
<dbReference type="SUPFAM" id="SSF57196">
    <property type="entry name" value="EGF/Laminin"/>
    <property type="match status" value="2"/>
</dbReference>
<evidence type="ECO:0000256" key="4">
    <source>
        <dbReference type="ARBA" id="ARBA00023157"/>
    </source>
</evidence>
<dbReference type="InterPro" id="IPR000742">
    <property type="entry name" value="EGF"/>
</dbReference>
<sequence length="847" mass="92325">MATRTSVRTGGIVVVVVVVAASTYCSASSVLLHPDASLPLLPEQEEDPHHGLRNLTHVTPSFALQDTEYGDNGGFFLDEFEAVTRSDTLECPSANVITTRYKCQVKDQWVDCYRRHCCQGYNFVAGRCLPDSVDPCSQNFCEQKCSVYFGRVICTCFSGYRFSPENHKRGITPVCLDIDECSSGTGICEHECINEPGSFRCSCRQGFHLRGDNTTCELESEGGAVPSPRQRNSSAPLEFSQPLVHANRRDRGNECSASCSSVGQMAAKIRSLEEKIDALSTAVRLYSFAAGLPGPEGPPGPPGSSGPRGFPGPAGSPGPPGEAGPQGPPWTAPPKTTVAPLPADEPFTKEDFPLDSWTIITGQGRRKFCRCRRGAVGPPGASGKPGPRGLPGIPGVPGEKGDPGSFDFLNLMIADVRHDIQKLQEKVFGDELPEPYDLAAAVARGEASQAAWQKKYRSQLQEIMTEEYDNRIFGAATRFQPHLLQLGGAMRADQRQDVPGNSMTEASKMPPPSPRPPPPQMMQPDPSTEENSNDHQQILTVEGDNTVPVDFPDGFYDTHLVHDDSLLEEYISHYDYSQLPEAHYISDYALDAPIPSSQILSFSPSQTFHSTGPSAITIDSHDSSPLPSRSQVRASLDRRSLADDLTPAQGEREEQVYDQSGNVPIDLFSSKDSETLESKKMQPTMTLGARSFPNPSNIDSNPTGSSRRLNSQEKITRDNDDDNEKKNSPTSVLEINQSRIRESERLIEMLDDILREVNLTEQLSRTPRNPDESSYFQTDLPQPSTPLDTLGDIKGDKSEEGPGTFPLDISETSQRTDNTPETPVASATSSGPYESAPRLSQEEGDVA</sequence>
<evidence type="ECO:0000256" key="6">
    <source>
        <dbReference type="SAM" id="MobiDB-lite"/>
    </source>
</evidence>
<feature type="compositionally biased region" description="Polar residues" evidence="6">
    <location>
        <begin position="810"/>
        <end position="832"/>
    </location>
</feature>
<feature type="compositionally biased region" description="Polar residues" evidence="6">
    <location>
        <begin position="761"/>
        <end position="787"/>
    </location>
</feature>
<feature type="region of interest" description="Disordered" evidence="6">
    <location>
        <begin position="491"/>
        <end position="535"/>
    </location>
</feature>
<reference evidence="8" key="1">
    <citation type="submission" date="2015-09" db="EMBL/GenBank/DDBJ databases">
        <title>Scylla olivacea transcriptome.</title>
        <authorList>
            <person name="Ikhwanuddin M."/>
        </authorList>
    </citation>
    <scope>NUCLEOTIDE SEQUENCE</scope>
</reference>
<dbReference type="InterPro" id="IPR052235">
    <property type="entry name" value="Nephronectin_domain"/>
</dbReference>
<dbReference type="InterPro" id="IPR000152">
    <property type="entry name" value="EGF-type_Asp/Asn_hydroxyl_site"/>
</dbReference>
<feature type="compositionally biased region" description="Pro residues" evidence="6">
    <location>
        <begin position="314"/>
        <end position="332"/>
    </location>
</feature>
<dbReference type="InterPro" id="IPR049883">
    <property type="entry name" value="NOTCH1_EGF-like"/>
</dbReference>
<accession>A0A0N7ZA98</accession>
<feature type="compositionally biased region" description="Pro residues" evidence="6">
    <location>
        <begin position="295"/>
        <end position="304"/>
    </location>
</feature>
<feature type="compositionally biased region" description="Basic and acidic residues" evidence="6">
    <location>
        <begin position="791"/>
        <end position="800"/>
    </location>
</feature>
<keyword evidence="2" id="KW-0732">Signal</keyword>
<dbReference type="InterPro" id="IPR018097">
    <property type="entry name" value="EGF_Ca-bd_CS"/>
</dbReference>
<name>A0A0N7ZA98_SCYOL</name>
<evidence type="ECO:0000313" key="8">
    <source>
        <dbReference type="EMBL" id="JAI58248.1"/>
    </source>
</evidence>
<feature type="region of interest" description="Disordered" evidence="6">
    <location>
        <begin position="376"/>
        <end position="397"/>
    </location>
</feature>
<dbReference type="SMART" id="SM00181">
    <property type="entry name" value="EGF"/>
    <property type="match status" value="2"/>
</dbReference>
<feature type="compositionally biased region" description="Basic and acidic residues" evidence="6">
    <location>
        <begin position="710"/>
        <end position="727"/>
    </location>
</feature>
<dbReference type="Pfam" id="PF07645">
    <property type="entry name" value="EGF_CA"/>
    <property type="match status" value="1"/>
</dbReference>
<protein>
    <recommendedName>
        <fullName evidence="7">EGF-like domain-containing protein</fullName>
    </recommendedName>
</protein>
<feature type="region of interest" description="Disordered" evidence="6">
    <location>
        <begin position="218"/>
        <end position="239"/>
    </location>
</feature>
<dbReference type="PANTHER" id="PTHR24050">
    <property type="entry name" value="PA14 DOMAIN-CONTAINING PROTEIN"/>
    <property type="match status" value="1"/>
</dbReference>
<dbReference type="CDD" id="cd00054">
    <property type="entry name" value="EGF_CA"/>
    <property type="match status" value="1"/>
</dbReference>
<feature type="compositionally biased region" description="Basic and acidic residues" evidence="6">
    <location>
        <begin position="669"/>
        <end position="680"/>
    </location>
</feature>
<keyword evidence="1 5" id="KW-0245">EGF-like domain</keyword>
<evidence type="ECO:0000256" key="1">
    <source>
        <dbReference type="ARBA" id="ARBA00022536"/>
    </source>
</evidence>
<evidence type="ECO:0000256" key="2">
    <source>
        <dbReference type="ARBA" id="ARBA00022729"/>
    </source>
</evidence>
<dbReference type="FunFam" id="2.10.25.10:FF:000038">
    <property type="entry name" value="Fibrillin 2"/>
    <property type="match status" value="1"/>
</dbReference>
<dbReference type="AlphaFoldDB" id="A0A0N7ZA98"/>
<organism evidence="8">
    <name type="scientific">Scylla olivacea</name>
    <name type="common">Orange mud crab</name>
    <name type="synonym">Cancer olivacea</name>
    <dbReference type="NCBI Taxonomy" id="85551"/>
    <lineage>
        <taxon>Eukaryota</taxon>
        <taxon>Metazoa</taxon>
        <taxon>Ecdysozoa</taxon>
        <taxon>Arthropoda</taxon>
        <taxon>Crustacea</taxon>
        <taxon>Multicrustacea</taxon>
        <taxon>Malacostraca</taxon>
        <taxon>Eumalacostraca</taxon>
        <taxon>Eucarida</taxon>
        <taxon>Decapoda</taxon>
        <taxon>Pleocyemata</taxon>
        <taxon>Brachyura</taxon>
        <taxon>Eubrachyura</taxon>
        <taxon>Portunoidea</taxon>
        <taxon>Portunidae</taxon>
        <taxon>Portuninae</taxon>
        <taxon>Scylla</taxon>
    </lineage>
</organism>
<evidence type="ECO:0000256" key="5">
    <source>
        <dbReference type="PROSITE-ProRule" id="PRU00076"/>
    </source>
</evidence>
<dbReference type="SMART" id="SM00179">
    <property type="entry name" value="EGF_CA"/>
    <property type="match status" value="1"/>
</dbReference>
<dbReference type="GO" id="GO:0005509">
    <property type="term" value="F:calcium ion binding"/>
    <property type="evidence" value="ECO:0007669"/>
    <property type="project" value="InterPro"/>
</dbReference>
<dbReference type="PANTHER" id="PTHR24050:SF28">
    <property type="entry name" value="UROMODULIN-LIKE"/>
    <property type="match status" value="1"/>
</dbReference>
<feature type="region of interest" description="Disordered" evidence="6">
    <location>
        <begin position="761"/>
        <end position="847"/>
    </location>
</feature>
<dbReference type="PROSITE" id="PS01187">
    <property type="entry name" value="EGF_CA"/>
    <property type="match status" value="1"/>
</dbReference>
<dbReference type="Gene3D" id="1.20.5.320">
    <property type="entry name" value="6-Phosphogluconate Dehydrogenase, domain 3"/>
    <property type="match status" value="1"/>
</dbReference>
<evidence type="ECO:0000256" key="3">
    <source>
        <dbReference type="ARBA" id="ARBA00022737"/>
    </source>
</evidence>
<dbReference type="EMBL" id="GDRN01102330">
    <property type="protein sequence ID" value="JAI58248.1"/>
    <property type="molecule type" value="Transcribed_RNA"/>
</dbReference>
<evidence type="ECO:0000259" key="7">
    <source>
        <dbReference type="PROSITE" id="PS50026"/>
    </source>
</evidence>